<keyword evidence="8" id="KW-1185">Reference proteome</keyword>
<dbReference type="PANTHER" id="PTHR12143:SF39">
    <property type="entry name" value="SECRETED PROTEIN"/>
    <property type="match status" value="1"/>
</dbReference>
<evidence type="ECO:0000256" key="4">
    <source>
        <dbReference type="SAM" id="SignalP"/>
    </source>
</evidence>
<dbReference type="EMBL" id="LVXG01000056">
    <property type="protein sequence ID" value="OQP42761.1"/>
    <property type="molecule type" value="Genomic_DNA"/>
</dbReference>
<gene>
    <name evidence="7" type="ORF">A4H97_11385</name>
</gene>
<dbReference type="GO" id="GO:0000224">
    <property type="term" value="F:peptide-N4-(N-acetyl-beta-glucosaminyl)asparagine amidase activity"/>
    <property type="evidence" value="ECO:0007669"/>
    <property type="project" value="TreeGrafter"/>
</dbReference>
<dbReference type="InterPro" id="IPR014718">
    <property type="entry name" value="GH-type_carb-bd"/>
</dbReference>
<dbReference type="InterPro" id="IPR041371">
    <property type="entry name" value="GH92_N"/>
</dbReference>
<dbReference type="Pfam" id="PF07971">
    <property type="entry name" value="Glyco_hydro_92"/>
    <property type="match status" value="2"/>
</dbReference>
<dbReference type="GO" id="GO:0005975">
    <property type="term" value="P:carbohydrate metabolic process"/>
    <property type="evidence" value="ECO:0007669"/>
    <property type="project" value="InterPro"/>
</dbReference>
<comment type="subunit">
    <text evidence="2">Monomer.</text>
</comment>
<dbReference type="OrthoDB" id="9804511at2"/>
<dbReference type="InterPro" id="IPR012939">
    <property type="entry name" value="Glyco_hydro_92"/>
</dbReference>
<sequence length="679" mass="77110">MKFLGFVFILVAFQYAAAQTDQVNVFLGSSGDRGQMSPAASYPFSFMSIGPQTYPDLHMGYEHRAKTFLGFTHNRFEGVGCKGSGGNILIKPLVGDGVLTKATETAGPGSYEVAFTNGIHTRIAVYKNNGVEEYTFPVQGQPGFYIDLTHTLSNRFMGEEHTLTDTTISGWIESTTTCNVGVYRVYYVIHFNTKVSFKDSAQHKLLVQTNSKKLRLNVAFSSIDVQHAVSDLANAGFEQVKAQSVKGWKDLLGVVTVKGDPERTKLFYSLLYRTIQSPYVISAKDSSYRAIDGSLQRNDRNVYNGWSIWDNYRTQLPLLSVLYPQQYRDMVFSIANLYPYGKKNYATWHEPSNTVRTEHAVVILLDAYRKGYPIDLNKIADSLIAEGNRLDFGSPDKALESSYDCWALSQLLALAGRKEESERFFTKAAEYKTAWEKDFKDLDRRDIDRVGARNLYQGTIWQYRWFVPFDVKGLVSLTGGEKNYLQQLDYFFDNDLYNHANEPDIQAPLMYNVTSKPWKSQALVHKYAIDTVVQYYFNDNSRGIDPFVDRVYRNQPDGYIRTMDDDAGAMSAWFVFAGCGFFPACVGWPVYYLHVPLFKEVTLHQPGGKHFTIKVEQFSPTARYVQKATLNGKALNRNWFTHEELMHGGELVITASETPNEKWGTEKPWVPSLEQTTAY</sequence>
<dbReference type="STRING" id="354355.SAMN05660816_02944"/>
<name>A0A1V9E9J8_9BACT</name>
<dbReference type="Gene3D" id="2.70.98.10">
    <property type="match status" value="1"/>
</dbReference>
<accession>A0A1V9E9J8</accession>
<reference evidence="8" key="1">
    <citation type="submission" date="2016-04" db="EMBL/GenBank/DDBJ databases">
        <authorList>
            <person name="Chen L."/>
            <person name="Zhuang W."/>
            <person name="Wang G."/>
        </authorList>
    </citation>
    <scope>NUCLEOTIDE SEQUENCE [LARGE SCALE GENOMIC DNA]</scope>
    <source>
        <strain evidence="8">17621</strain>
    </source>
</reference>
<protein>
    <submittedName>
        <fullName evidence="7">Alpha-mannosidase</fullName>
    </submittedName>
</protein>
<feature type="domain" description="Glycosyl hydrolase family 92" evidence="5">
    <location>
        <begin position="397"/>
        <end position="654"/>
    </location>
</feature>
<dbReference type="InterPro" id="IPR050883">
    <property type="entry name" value="PNGase"/>
</dbReference>
<evidence type="ECO:0000259" key="6">
    <source>
        <dbReference type="Pfam" id="PF17678"/>
    </source>
</evidence>
<evidence type="ECO:0000256" key="1">
    <source>
        <dbReference type="ARBA" id="ARBA00001913"/>
    </source>
</evidence>
<evidence type="ECO:0000256" key="2">
    <source>
        <dbReference type="ARBA" id="ARBA00011245"/>
    </source>
</evidence>
<evidence type="ECO:0000256" key="3">
    <source>
        <dbReference type="ARBA" id="ARBA00022837"/>
    </source>
</evidence>
<dbReference type="SUPFAM" id="SSF48208">
    <property type="entry name" value="Six-hairpin glycosidases"/>
    <property type="match status" value="1"/>
</dbReference>
<dbReference type="InterPro" id="IPR008928">
    <property type="entry name" value="6-hairpin_glycosidase_sf"/>
</dbReference>
<feature type="domain" description="Glycosyl hydrolase family 92 N-terminal" evidence="6">
    <location>
        <begin position="23"/>
        <end position="222"/>
    </location>
</feature>
<comment type="caution">
    <text evidence="7">The sequence shown here is derived from an EMBL/GenBank/DDBJ whole genome shotgun (WGS) entry which is preliminary data.</text>
</comment>
<dbReference type="Proteomes" id="UP000192610">
    <property type="component" value="Unassembled WGS sequence"/>
</dbReference>
<comment type="cofactor">
    <cofactor evidence="1">
        <name>Ca(2+)</name>
        <dbReference type="ChEBI" id="CHEBI:29108"/>
    </cofactor>
</comment>
<evidence type="ECO:0000313" key="8">
    <source>
        <dbReference type="Proteomes" id="UP000192610"/>
    </source>
</evidence>
<evidence type="ECO:0000313" key="7">
    <source>
        <dbReference type="EMBL" id="OQP42761.1"/>
    </source>
</evidence>
<keyword evidence="4" id="KW-0732">Signal</keyword>
<dbReference type="Gene3D" id="1.20.1050.60">
    <property type="entry name" value="alpha-1,2-mannosidase"/>
    <property type="match status" value="1"/>
</dbReference>
<feature type="domain" description="Glycosyl hydrolase family 92" evidence="5">
    <location>
        <begin position="231"/>
        <end position="379"/>
    </location>
</feature>
<dbReference type="Gene3D" id="1.20.1610.10">
    <property type="entry name" value="alpha-1,2-mannosidases domains"/>
    <property type="match status" value="1"/>
</dbReference>
<feature type="signal peptide" evidence="4">
    <location>
        <begin position="1"/>
        <end position="18"/>
    </location>
</feature>
<dbReference type="RefSeq" id="WP_081203175.1">
    <property type="nucleotide sequence ID" value="NZ_FOCZ01000005.1"/>
</dbReference>
<dbReference type="AlphaFoldDB" id="A0A1V9E9J8"/>
<keyword evidence="3" id="KW-0106">Calcium</keyword>
<proteinExistence type="predicted"/>
<evidence type="ECO:0000259" key="5">
    <source>
        <dbReference type="Pfam" id="PF07971"/>
    </source>
</evidence>
<dbReference type="PANTHER" id="PTHR12143">
    <property type="entry name" value="PEPTIDE N-GLYCANASE PNGASE -RELATED"/>
    <property type="match status" value="1"/>
</dbReference>
<feature type="chain" id="PRO_5010748058" evidence="4">
    <location>
        <begin position="19"/>
        <end position="679"/>
    </location>
</feature>
<dbReference type="Gene3D" id="3.30.2080.10">
    <property type="entry name" value="GH92 mannosidase domain"/>
    <property type="match status" value="1"/>
</dbReference>
<dbReference type="Pfam" id="PF17678">
    <property type="entry name" value="Glyco_hydro_92N"/>
    <property type="match status" value="1"/>
</dbReference>
<dbReference type="GO" id="GO:0006516">
    <property type="term" value="P:glycoprotein catabolic process"/>
    <property type="evidence" value="ECO:0007669"/>
    <property type="project" value="TreeGrafter"/>
</dbReference>
<dbReference type="GO" id="GO:0030246">
    <property type="term" value="F:carbohydrate binding"/>
    <property type="evidence" value="ECO:0007669"/>
    <property type="project" value="InterPro"/>
</dbReference>
<dbReference type="GO" id="GO:0005829">
    <property type="term" value="C:cytosol"/>
    <property type="evidence" value="ECO:0007669"/>
    <property type="project" value="TreeGrafter"/>
</dbReference>
<organism evidence="7 8">
    <name type="scientific">Niastella yeongjuensis</name>
    <dbReference type="NCBI Taxonomy" id="354355"/>
    <lineage>
        <taxon>Bacteria</taxon>
        <taxon>Pseudomonadati</taxon>
        <taxon>Bacteroidota</taxon>
        <taxon>Chitinophagia</taxon>
        <taxon>Chitinophagales</taxon>
        <taxon>Chitinophagaceae</taxon>
        <taxon>Niastella</taxon>
    </lineage>
</organism>